<comment type="caution">
    <text evidence="6">The sequence shown here is derived from an EMBL/GenBank/DDBJ whole genome shotgun (WGS) entry which is preliminary data.</text>
</comment>
<dbReference type="OrthoDB" id="7284889at2"/>
<evidence type="ECO:0000256" key="3">
    <source>
        <dbReference type="ARBA" id="ARBA00023136"/>
    </source>
</evidence>
<evidence type="ECO:0000256" key="1">
    <source>
        <dbReference type="ARBA" id="ARBA00022692"/>
    </source>
</evidence>
<evidence type="ECO:0000313" key="6">
    <source>
        <dbReference type="EMBL" id="PRY76234.1"/>
    </source>
</evidence>
<keyword evidence="7" id="KW-1185">Reference proteome</keyword>
<reference evidence="6 7" key="1">
    <citation type="submission" date="2018-03" db="EMBL/GenBank/DDBJ databases">
        <title>Genomic Encyclopedia of Archaeal and Bacterial Type Strains, Phase II (KMG-II): from individual species to whole genera.</title>
        <authorList>
            <person name="Goeker M."/>
        </authorList>
    </citation>
    <scope>NUCLEOTIDE SEQUENCE [LARGE SCALE GENOMIC DNA]</scope>
    <source>
        <strain evidence="6 7">DSM 101533</strain>
    </source>
</reference>
<feature type="transmembrane region" description="Helical" evidence="4">
    <location>
        <begin position="6"/>
        <end position="25"/>
    </location>
</feature>
<keyword evidence="3 4" id="KW-0472">Membrane</keyword>
<dbReference type="Proteomes" id="UP000238007">
    <property type="component" value="Unassembled WGS sequence"/>
</dbReference>
<sequence length="68" mass="7493">MANDPFFWIVAIAALAVLAILLFGIGTFGKGGEFNRKYANKIMRWRIGAQFVAVVLIIAFAYLRSRGG</sequence>
<evidence type="ECO:0000256" key="4">
    <source>
        <dbReference type="SAM" id="Phobius"/>
    </source>
</evidence>
<dbReference type="NCBIfam" id="NF033233">
    <property type="entry name" value="twin_helix"/>
    <property type="match status" value="1"/>
</dbReference>
<evidence type="ECO:0000313" key="7">
    <source>
        <dbReference type="Proteomes" id="UP000238007"/>
    </source>
</evidence>
<organism evidence="6 7">
    <name type="scientific">Yoonia maritima</name>
    <dbReference type="NCBI Taxonomy" id="1435347"/>
    <lineage>
        <taxon>Bacteria</taxon>
        <taxon>Pseudomonadati</taxon>
        <taxon>Pseudomonadota</taxon>
        <taxon>Alphaproteobacteria</taxon>
        <taxon>Rhodobacterales</taxon>
        <taxon>Paracoccaceae</taxon>
        <taxon>Yoonia</taxon>
    </lineage>
</organism>
<feature type="domain" description="HIG1" evidence="5">
    <location>
        <begin position="1"/>
        <end position="68"/>
    </location>
</feature>
<keyword evidence="1 4" id="KW-0812">Transmembrane</keyword>
<accession>A0A2T0VWE6</accession>
<keyword evidence="2 4" id="KW-1133">Transmembrane helix</keyword>
<proteinExistence type="predicted"/>
<name>A0A2T0VWE6_9RHOB</name>
<dbReference type="RefSeq" id="WP_106358356.1">
    <property type="nucleotide sequence ID" value="NZ_JBHOGK010000003.1"/>
</dbReference>
<protein>
    <submittedName>
        <fullName evidence="6">Hypoxia induced protein</fullName>
    </submittedName>
</protein>
<dbReference type="EMBL" id="PVTP01000009">
    <property type="protein sequence ID" value="PRY76234.1"/>
    <property type="molecule type" value="Genomic_DNA"/>
</dbReference>
<gene>
    <name evidence="6" type="ORF">CLV80_10932</name>
</gene>
<evidence type="ECO:0000256" key="2">
    <source>
        <dbReference type="ARBA" id="ARBA00022989"/>
    </source>
</evidence>
<dbReference type="AlphaFoldDB" id="A0A2T0VWE6"/>
<feature type="transmembrane region" description="Helical" evidence="4">
    <location>
        <begin position="45"/>
        <end position="63"/>
    </location>
</feature>
<evidence type="ECO:0000259" key="5">
    <source>
        <dbReference type="PROSITE" id="PS51503"/>
    </source>
</evidence>
<dbReference type="InterPro" id="IPR007667">
    <property type="entry name" value="Hypoxia_induced_domain"/>
</dbReference>
<dbReference type="PROSITE" id="PS51503">
    <property type="entry name" value="HIG1"/>
    <property type="match status" value="1"/>
</dbReference>
<dbReference type="Pfam" id="PF04588">
    <property type="entry name" value="HIG_1_N"/>
    <property type="match status" value="1"/>
</dbReference>